<name>A0ABY9EFM6_9GAMM</name>
<dbReference type="SUPFAM" id="SSF50956">
    <property type="entry name" value="Thermostable phytase (3-phytase)"/>
    <property type="match status" value="2"/>
</dbReference>
<dbReference type="InterPro" id="IPR003431">
    <property type="entry name" value="B-propeller_Phytase"/>
</dbReference>
<proteinExistence type="predicted"/>
<evidence type="ECO:0000313" key="3">
    <source>
        <dbReference type="Proteomes" id="UP001321520"/>
    </source>
</evidence>
<dbReference type="InterPro" id="IPR011042">
    <property type="entry name" value="6-blade_b-propeller_TolB-like"/>
</dbReference>
<protein>
    <submittedName>
        <fullName evidence="2">Phytase</fullName>
    </submittedName>
</protein>
<accession>A0ABY9EFM6</accession>
<evidence type="ECO:0000313" key="2">
    <source>
        <dbReference type="EMBL" id="WKD50354.1"/>
    </source>
</evidence>
<gene>
    <name evidence="2" type="ORF">M8T91_02670</name>
</gene>
<dbReference type="PROSITE" id="PS51257">
    <property type="entry name" value="PROKAR_LIPOPROTEIN"/>
    <property type="match status" value="1"/>
</dbReference>
<feature type="domain" description="BPP" evidence="1">
    <location>
        <begin position="315"/>
        <end position="639"/>
    </location>
</feature>
<dbReference type="RefSeq" id="WP_301416554.1">
    <property type="nucleotide sequence ID" value="NZ_CP098023.1"/>
</dbReference>
<dbReference type="EMBL" id="CP098023">
    <property type="protein sequence ID" value="WKD50354.1"/>
    <property type="molecule type" value="Genomic_DNA"/>
</dbReference>
<sequence length="646" mass="69576">MKRTCFCTAGILLSALLSGCDGTPETPFQGEKKLPRQEIALGAIEAEQMVPVWLDGRQRLLLASERRGLLLLDGRGDTLAVQAGSLEQLAAQEQADGSVLVAAYSDAQAQIRLYRIRQPSPGEGPEIQYLGGRSGLSPQGALCFSRQNNHTHLFAIGEDGLGHEYLIKPGAREWKFIEVRPLYFGEQVNACAVDLVTQRLLVSQPPLGVITLNADAEKDEERKLLITAAQLGEAFGGLWVEPAGSHVWLAAGDQLQRYALQAAQGGPQWRLRIAQPHNPISPALLDGSLLALDSDRDALLYFDVSPPLSGLQDAPSETSAAVARIPARAQTQPVVSAGDAADDPAIWVNPEAPENSLIFGTDKKRGLNVYDLSGGLVQHFAVGRVNNVDIRAIRHPHYRALAAASNRSTPGVDLFAIGRDGQVEHLGLRTVTLQDPYGLCLYRDGNDLLAWVSDKAGALHQMKIQVPDTGRNWQLHEIARLEVGSQVEGCVVDDENARLFFGEEDLGVWRLDLGAFDAGGAPPQLVAEADGEHLVADVEGLGLYRAGDSGYLVVSSQGNDSYALYSRDGSAFIGNFRLGLNLHAGVDASSETDGLAVTSANLGAEYPQGLLVVQDGRNRMPDAAQNFKLVSWQDIRKALELPDSEH</sequence>
<dbReference type="PROSITE" id="PS51662">
    <property type="entry name" value="BP_PHYTASE"/>
    <property type="match status" value="2"/>
</dbReference>
<keyword evidence="3" id="KW-1185">Reference proteome</keyword>
<organism evidence="2 3">
    <name type="scientific">Microbulbifer spongiae</name>
    <dbReference type="NCBI Taxonomy" id="2944933"/>
    <lineage>
        <taxon>Bacteria</taxon>
        <taxon>Pseudomonadati</taxon>
        <taxon>Pseudomonadota</taxon>
        <taxon>Gammaproteobacteria</taxon>
        <taxon>Cellvibrionales</taxon>
        <taxon>Microbulbiferaceae</taxon>
        <taxon>Microbulbifer</taxon>
    </lineage>
</organism>
<feature type="domain" description="BPP" evidence="1">
    <location>
        <begin position="20"/>
        <end position="311"/>
    </location>
</feature>
<dbReference type="Pfam" id="PF02333">
    <property type="entry name" value="Phytase"/>
    <property type="match status" value="1"/>
</dbReference>
<reference evidence="2 3" key="1">
    <citation type="submission" date="2022-05" db="EMBL/GenBank/DDBJ databases">
        <title>Microbulbifer sp. nov., isolated from sponge.</title>
        <authorList>
            <person name="Gao L."/>
        </authorList>
    </citation>
    <scope>NUCLEOTIDE SEQUENCE [LARGE SCALE GENOMIC DNA]</scope>
    <source>
        <strain evidence="2 3">MI-G</strain>
    </source>
</reference>
<dbReference type="Proteomes" id="UP001321520">
    <property type="component" value="Chromosome"/>
</dbReference>
<dbReference type="Gene3D" id="2.120.10.30">
    <property type="entry name" value="TolB, C-terminal domain"/>
    <property type="match status" value="2"/>
</dbReference>
<evidence type="ECO:0000259" key="1">
    <source>
        <dbReference type="PROSITE" id="PS51662"/>
    </source>
</evidence>